<evidence type="ECO:0000256" key="1">
    <source>
        <dbReference type="SAM" id="MobiDB-lite"/>
    </source>
</evidence>
<dbReference type="AlphaFoldDB" id="A0A835ZFM6"/>
<protein>
    <submittedName>
        <fullName evidence="2">Uncharacterized protein</fullName>
    </submittedName>
</protein>
<sequence>MGGADFESVNGTPPWARDVMALCERAAQLFGTGASLSNNCRVIAWWATDVQAALDSLAAQLDNDPHAADHVGKEAVERAEDNLQELVALAKQHMHHGTLPLFALLRRTKELVDGAAADLRAALVGTLPADDLQMLTAPRLRVDNSVAPVLQSIGRSPNSGRPRTYSMQRSP</sequence>
<comment type="caution">
    <text evidence="2">The sequence shown here is derived from an EMBL/GenBank/DDBJ whole genome shotgun (WGS) entry which is preliminary data.</text>
</comment>
<dbReference type="EMBL" id="JAFCMP010000012">
    <property type="protein sequence ID" value="KAG5192016.1"/>
    <property type="molecule type" value="Genomic_DNA"/>
</dbReference>
<proteinExistence type="predicted"/>
<reference evidence="2" key="1">
    <citation type="submission" date="2021-02" db="EMBL/GenBank/DDBJ databases">
        <title>First Annotated Genome of the Yellow-green Alga Tribonema minus.</title>
        <authorList>
            <person name="Mahan K.M."/>
        </authorList>
    </citation>
    <scope>NUCLEOTIDE SEQUENCE</scope>
    <source>
        <strain evidence="2">UTEX B ZZ1240</strain>
    </source>
</reference>
<evidence type="ECO:0000313" key="3">
    <source>
        <dbReference type="Proteomes" id="UP000664859"/>
    </source>
</evidence>
<name>A0A835ZFM6_9STRA</name>
<evidence type="ECO:0000313" key="2">
    <source>
        <dbReference type="EMBL" id="KAG5192016.1"/>
    </source>
</evidence>
<dbReference type="Proteomes" id="UP000664859">
    <property type="component" value="Unassembled WGS sequence"/>
</dbReference>
<keyword evidence="3" id="KW-1185">Reference proteome</keyword>
<feature type="compositionally biased region" description="Polar residues" evidence="1">
    <location>
        <begin position="153"/>
        <end position="171"/>
    </location>
</feature>
<gene>
    <name evidence="2" type="ORF">JKP88DRAFT_230668</name>
</gene>
<organism evidence="2 3">
    <name type="scientific">Tribonema minus</name>
    <dbReference type="NCBI Taxonomy" id="303371"/>
    <lineage>
        <taxon>Eukaryota</taxon>
        <taxon>Sar</taxon>
        <taxon>Stramenopiles</taxon>
        <taxon>Ochrophyta</taxon>
        <taxon>PX clade</taxon>
        <taxon>Xanthophyceae</taxon>
        <taxon>Tribonematales</taxon>
        <taxon>Tribonemataceae</taxon>
        <taxon>Tribonema</taxon>
    </lineage>
</organism>
<feature type="region of interest" description="Disordered" evidence="1">
    <location>
        <begin position="151"/>
        <end position="171"/>
    </location>
</feature>
<accession>A0A835ZFM6</accession>